<dbReference type="GO" id="GO:0006281">
    <property type="term" value="P:DNA repair"/>
    <property type="evidence" value="ECO:0007669"/>
    <property type="project" value="TreeGrafter"/>
</dbReference>
<dbReference type="Proteomes" id="UP000790347">
    <property type="component" value="Unassembled WGS sequence"/>
</dbReference>
<sequence length="729" mass="84948">MVNILEIESGIKPVGEIRDHGIFILEKDNGMHITIDFYLHDRQLVLDHKDWIGEHMLMREIGSMEISPDTKKMIEEKRKQAQERYYRQLEMKRKVNEENKMNNTIHHTSKYFCTERKSTNVMANSNQSSGNSSPMKQPNSFTKISDRNEIKQNTVKPPSSSVSSSMPAKTVIKKTMSLYLLDNLRFMVRVDYEEEFIKKFRNYEGRQYDPVKKTWSFPLKEFERFMADMKELKKQNFDIKSDFYNKLYPYQREGIIFGIKRDGKLLIADDMGLGKTIQAIGLAKWFRDDWPLIIICPSSLRYQWKVKILEYSPDINEKDIFVVTTSKDLLPCVPITITSYDLMVRMKDRLTIGANRFYRMIIMDESHYIKTDESQRTMVAREIARSCQRIILLSGTPALSRPIELFPQINLIARDIFPCKHSFGVRYCNAKQRTFFANGRPKTVWDYKGADNLDELRIILENTIMIRRLKNNVLNELPTKRREMFSLPMDHLSALERAQLNSYMVMMKKSKIYNDKRHIIMECFQKSAEKKITAVMKYLAELLEKDIKLICFCHHMVMMNGVEQMLRKKRVNFIRIDGSTPAKDRQEACNVFQSEAKYKVALLSLTACATGLNLTAASMVIFTELFWTPGILAQAEDRAHRIGQSNAVRVIYLVAKGTIDEKLWPLLCKKLEILNKTGLSRDTYDGTFNPLAANEDQLLLTDFFSYLDQDTEDNKDGGNIHKNQQPTTE</sequence>
<dbReference type="EMBL" id="ASGP02000001">
    <property type="protein sequence ID" value="KAH9526881.1"/>
    <property type="molecule type" value="Genomic_DNA"/>
</dbReference>
<dbReference type="PANTHER" id="PTHR45766">
    <property type="entry name" value="DNA ANNEALING HELICASE AND ENDONUCLEASE ZRANB3 FAMILY MEMBER"/>
    <property type="match status" value="1"/>
</dbReference>
<dbReference type="InterPro" id="IPR001650">
    <property type="entry name" value="Helicase_C-like"/>
</dbReference>
<reference evidence="9" key="2">
    <citation type="journal article" date="2022" name="Res Sq">
        <title>Comparative Genomics Reveals Insights into the Divergent Evolution of Astigmatic Mites and Household Pest Adaptations.</title>
        <authorList>
            <person name="Xiong Q."/>
            <person name="Wan A.T.-Y."/>
            <person name="Liu X.-Y."/>
            <person name="Fung C.S.-H."/>
            <person name="Xiao X."/>
            <person name="Malainual N."/>
            <person name="Hou J."/>
            <person name="Wang L."/>
            <person name="Wang M."/>
            <person name="Yang K."/>
            <person name="Cui Y."/>
            <person name="Leung E."/>
            <person name="Nong W."/>
            <person name="Shin S.-K."/>
            <person name="Au S."/>
            <person name="Jeong K.Y."/>
            <person name="Chew F.T."/>
            <person name="Hui J."/>
            <person name="Leung T.F."/>
            <person name="Tungtrongchitr A."/>
            <person name="Zhong N."/>
            <person name="Liu Z."/>
            <person name="Tsui S."/>
        </authorList>
    </citation>
    <scope>NUCLEOTIDE SEQUENCE</scope>
    <source>
        <strain evidence="9">Derf</strain>
        <tissue evidence="9">Whole organism</tissue>
    </source>
</reference>
<dbReference type="InterPro" id="IPR038718">
    <property type="entry name" value="SNF2-like_sf"/>
</dbReference>
<dbReference type="InterPro" id="IPR014001">
    <property type="entry name" value="Helicase_ATP-bd"/>
</dbReference>
<reference evidence="9" key="1">
    <citation type="submission" date="2013-05" db="EMBL/GenBank/DDBJ databases">
        <authorList>
            <person name="Yim A.K.Y."/>
            <person name="Chan T.F."/>
            <person name="Ji K.M."/>
            <person name="Liu X.Y."/>
            <person name="Zhou J.W."/>
            <person name="Li R.Q."/>
            <person name="Yang K.Y."/>
            <person name="Li J."/>
            <person name="Li M."/>
            <person name="Law P.T.W."/>
            <person name="Wu Y.L."/>
            <person name="Cai Z.L."/>
            <person name="Qin H."/>
            <person name="Bao Y."/>
            <person name="Leung R.K.K."/>
            <person name="Ng P.K.S."/>
            <person name="Zou J."/>
            <person name="Zhong X.J."/>
            <person name="Ran P.X."/>
            <person name="Zhong N.S."/>
            <person name="Liu Z.G."/>
            <person name="Tsui S.K.W."/>
        </authorList>
    </citation>
    <scope>NUCLEOTIDE SEQUENCE</scope>
    <source>
        <strain evidence="9">Derf</strain>
        <tissue evidence="9">Whole organism</tissue>
    </source>
</reference>
<evidence type="ECO:0000256" key="4">
    <source>
        <dbReference type="PROSITE-ProRule" id="PRU00800"/>
    </source>
</evidence>
<feature type="domain" description="Helicase C-terminal" evidence="7">
    <location>
        <begin position="534"/>
        <end position="692"/>
    </location>
</feature>
<dbReference type="PROSITE" id="PS51194">
    <property type="entry name" value="HELICASE_CTER"/>
    <property type="match status" value="1"/>
</dbReference>
<organism evidence="9 10">
    <name type="scientific">Dermatophagoides farinae</name>
    <name type="common">American house dust mite</name>
    <dbReference type="NCBI Taxonomy" id="6954"/>
    <lineage>
        <taxon>Eukaryota</taxon>
        <taxon>Metazoa</taxon>
        <taxon>Ecdysozoa</taxon>
        <taxon>Arthropoda</taxon>
        <taxon>Chelicerata</taxon>
        <taxon>Arachnida</taxon>
        <taxon>Acari</taxon>
        <taxon>Acariformes</taxon>
        <taxon>Sarcoptiformes</taxon>
        <taxon>Astigmata</taxon>
        <taxon>Psoroptidia</taxon>
        <taxon>Analgoidea</taxon>
        <taxon>Pyroglyphidae</taxon>
        <taxon>Dermatophagoidinae</taxon>
        <taxon>Dermatophagoides</taxon>
    </lineage>
</organism>
<evidence type="ECO:0000259" key="6">
    <source>
        <dbReference type="PROSITE" id="PS51192"/>
    </source>
</evidence>
<comment type="similarity">
    <text evidence="4">Belongs to the SNF2/RAD54 helicase family. SMARCAL1 subfamily.</text>
</comment>
<feature type="domain" description="Helicase ATP-binding" evidence="6">
    <location>
        <begin position="256"/>
        <end position="415"/>
    </location>
</feature>
<feature type="domain" description="HARP" evidence="8">
    <location>
        <begin position="168"/>
        <end position="249"/>
    </location>
</feature>
<feature type="region of interest" description="Disordered" evidence="5">
    <location>
        <begin position="122"/>
        <end position="141"/>
    </location>
</feature>
<comment type="caution">
    <text evidence="9">The sequence shown here is derived from an EMBL/GenBank/DDBJ whole genome shotgun (WGS) entry which is preliminary data.</text>
</comment>
<evidence type="ECO:0000259" key="8">
    <source>
        <dbReference type="PROSITE" id="PS51467"/>
    </source>
</evidence>
<dbReference type="PROSITE" id="PS51192">
    <property type="entry name" value="HELICASE_ATP_BIND_1"/>
    <property type="match status" value="1"/>
</dbReference>
<evidence type="ECO:0000313" key="9">
    <source>
        <dbReference type="EMBL" id="KAH9526881.1"/>
    </source>
</evidence>
<protein>
    <submittedName>
        <fullName evidence="9">SWI/SNF- matrix-associated actin-dependent regulator of chromatin sub A-like protein 1</fullName>
    </submittedName>
</protein>
<dbReference type="InterPro" id="IPR027417">
    <property type="entry name" value="P-loop_NTPase"/>
</dbReference>
<evidence type="ECO:0000256" key="5">
    <source>
        <dbReference type="SAM" id="MobiDB-lite"/>
    </source>
</evidence>
<evidence type="ECO:0000313" key="10">
    <source>
        <dbReference type="Proteomes" id="UP000790347"/>
    </source>
</evidence>
<dbReference type="GO" id="GO:0031297">
    <property type="term" value="P:replication fork processing"/>
    <property type="evidence" value="ECO:0007669"/>
    <property type="project" value="TreeGrafter"/>
</dbReference>
<dbReference type="GO" id="GO:0043596">
    <property type="term" value="C:nuclear replication fork"/>
    <property type="evidence" value="ECO:0007669"/>
    <property type="project" value="TreeGrafter"/>
</dbReference>
<dbReference type="InterPro" id="IPR010003">
    <property type="entry name" value="HARP_dom"/>
</dbReference>
<dbReference type="GO" id="GO:0005524">
    <property type="term" value="F:ATP binding"/>
    <property type="evidence" value="ECO:0007669"/>
    <property type="project" value="InterPro"/>
</dbReference>
<dbReference type="Gene3D" id="3.40.50.300">
    <property type="entry name" value="P-loop containing nucleotide triphosphate hydrolases"/>
    <property type="match status" value="1"/>
</dbReference>
<dbReference type="PANTHER" id="PTHR45766:SF6">
    <property type="entry name" value="SWI_SNF-RELATED MATRIX-ASSOCIATED ACTIN-DEPENDENT REGULATOR OF CHROMATIN SUBFAMILY A-LIKE PROTEIN 1"/>
    <property type="match status" value="1"/>
</dbReference>
<evidence type="ECO:0000259" key="7">
    <source>
        <dbReference type="PROSITE" id="PS51194"/>
    </source>
</evidence>
<evidence type="ECO:0000256" key="3">
    <source>
        <dbReference type="ARBA" id="ARBA00023242"/>
    </source>
</evidence>
<dbReference type="GO" id="GO:0016787">
    <property type="term" value="F:hydrolase activity"/>
    <property type="evidence" value="ECO:0007669"/>
    <property type="project" value="UniProtKB-KW"/>
</dbReference>
<keyword evidence="10" id="KW-1185">Reference proteome</keyword>
<gene>
    <name evidence="9" type="primary">SMARCAL1_1</name>
    <name evidence="9" type="ORF">DERF_000939</name>
</gene>
<dbReference type="SMART" id="SM00487">
    <property type="entry name" value="DEXDc"/>
    <property type="match status" value="1"/>
</dbReference>
<comment type="subcellular location">
    <subcellularLocation>
        <location evidence="1">Nucleus</location>
    </subcellularLocation>
</comment>
<dbReference type="Pfam" id="PF07443">
    <property type="entry name" value="HARP"/>
    <property type="match status" value="1"/>
</dbReference>
<dbReference type="InterPro" id="IPR000330">
    <property type="entry name" value="SNF2_N"/>
</dbReference>
<dbReference type="AlphaFoldDB" id="A0A922IAW4"/>
<dbReference type="SMART" id="SM00490">
    <property type="entry name" value="HELICc"/>
    <property type="match status" value="1"/>
</dbReference>
<accession>A0A922IAW4</accession>
<evidence type="ECO:0000256" key="2">
    <source>
        <dbReference type="ARBA" id="ARBA00022801"/>
    </source>
</evidence>
<dbReference type="Gene3D" id="3.40.50.10810">
    <property type="entry name" value="Tandem AAA-ATPase domain"/>
    <property type="match status" value="1"/>
</dbReference>
<dbReference type="Pfam" id="PF00271">
    <property type="entry name" value="Helicase_C"/>
    <property type="match status" value="1"/>
</dbReference>
<keyword evidence="2" id="KW-0378">Hydrolase</keyword>
<dbReference type="InterPro" id="IPR049730">
    <property type="entry name" value="SNF2/RAD54-like_C"/>
</dbReference>
<dbReference type="Pfam" id="PF00176">
    <property type="entry name" value="SNF2-rel_dom"/>
    <property type="match status" value="1"/>
</dbReference>
<keyword evidence="3" id="KW-0539">Nucleus</keyword>
<dbReference type="CDD" id="cd18793">
    <property type="entry name" value="SF2_C_SNF"/>
    <property type="match status" value="1"/>
</dbReference>
<evidence type="ECO:0000256" key="1">
    <source>
        <dbReference type="ARBA" id="ARBA00004123"/>
    </source>
</evidence>
<dbReference type="CDD" id="cd18010">
    <property type="entry name" value="DEXHc_HARP_SMARCAL1"/>
    <property type="match status" value="1"/>
</dbReference>
<name>A0A922IAW4_DERFA</name>
<proteinExistence type="inferred from homology"/>
<dbReference type="SUPFAM" id="SSF52540">
    <property type="entry name" value="P-loop containing nucleoside triphosphate hydrolases"/>
    <property type="match status" value="2"/>
</dbReference>
<dbReference type="PROSITE" id="PS51467">
    <property type="entry name" value="HARP"/>
    <property type="match status" value="1"/>
</dbReference>